<protein>
    <submittedName>
        <fullName evidence="1">Uncharacterized protein</fullName>
    </submittedName>
</protein>
<evidence type="ECO:0000313" key="2">
    <source>
        <dbReference type="Proteomes" id="UP000762676"/>
    </source>
</evidence>
<comment type="caution">
    <text evidence="1">The sequence shown here is derived from an EMBL/GenBank/DDBJ whole genome shotgun (WGS) entry which is preliminary data.</text>
</comment>
<dbReference type="EMBL" id="BMAT01010460">
    <property type="protein sequence ID" value="GFS27192.1"/>
    <property type="molecule type" value="Genomic_DNA"/>
</dbReference>
<sequence length="112" mass="12773">MWTQGESSTVNRTQLLTTSLRAKDVPEKVEPITQRNTTMAKDMVVRNMVTQVQIESFEVEEINCVPWGTDLLRNTQDVQADCFTPIIDDEDAILRPTILDNHSFIDSEIQCC</sequence>
<name>A0AAV4K1X0_9GAST</name>
<evidence type="ECO:0000313" key="1">
    <source>
        <dbReference type="EMBL" id="GFS27192.1"/>
    </source>
</evidence>
<dbReference type="Proteomes" id="UP000762676">
    <property type="component" value="Unassembled WGS sequence"/>
</dbReference>
<organism evidence="1 2">
    <name type="scientific">Elysia marginata</name>
    <dbReference type="NCBI Taxonomy" id="1093978"/>
    <lineage>
        <taxon>Eukaryota</taxon>
        <taxon>Metazoa</taxon>
        <taxon>Spiralia</taxon>
        <taxon>Lophotrochozoa</taxon>
        <taxon>Mollusca</taxon>
        <taxon>Gastropoda</taxon>
        <taxon>Heterobranchia</taxon>
        <taxon>Euthyneura</taxon>
        <taxon>Panpulmonata</taxon>
        <taxon>Sacoglossa</taxon>
        <taxon>Placobranchoidea</taxon>
        <taxon>Plakobranchidae</taxon>
        <taxon>Elysia</taxon>
    </lineage>
</organism>
<dbReference type="AlphaFoldDB" id="A0AAV4K1X0"/>
<reference evidence="1 2" key="1">
    <citation type="journal article" date="2021" name="Elife">
        <title>Chloroplast acquisition without the gene transfer in kleptoplastic sea slugs, Plakobranchus ocellatus.</title>
        <authorList>
            <person name="Maeda T."/>
            <person name="Takahashi S."/>
            <person name="Yoshida T."/>
            <person name="Shimamura S."/>
            <person name="Takaki Y."/>
            <person name="Nagai Y."/>
            <person name="Toyoda A."/>
            <person name="Suzuki Y."/>
            <person name="Arimoto A."/>
            <person name="Ishii H."/>
            <person name="Satoh N."/>
            <person name="Nishiyama T."/>
            <person name="Hasebe M."/>
            <person name="Maruyama T."/>
            <person name="Minagawa J."/>
            <person name="Obokata J."/>
            <person name="Shigenobu S."/>
        </authorList>
    </citation>
    <scope>NUCLEOTIDE SEQUENCE [LARGE SCALE GENOMIC DNA]</scope>
</reference>
<accession>A0AAV4K1X0</accession>
<keyword evidence="2" id="KW-1185">Reference proteome</keyword>
<proteinExistence type="predicted"/>
<gene>
    <name evidence="1" type="ORF">ElyMa_005244700</name>
</gene>